<accession>E3EJS4</accession>
<dbReference type="EMBL" id="CP002214">
    <property type="protein sequence ID" value="ADO59672.1"/>
    <property type="molecule type" value="Genomic_DNA"/>
</dbReference>
<sequence>MIVTKSMDTVKGYIEYAYAYKVGMFEEDTNDPDTQFESDTFSSLKEFLVKVSPDMIEEMRKDLGVEWVWISHVSFEATSKDGEVSSSLSMFDRRKNQNITLEPFEKSSHGTVSVKLDNADIESRLMENLQKVKRIIDNALDEHVVKY</sequence>
<dbReference type="KEGG" id="ppm:PPSC2_26750"/>
<dbReference type="HOGENOM" id="CLU_1766203_0_0_9"/>
<dbReference type="OrthoDB" id="9945830at2"/>
<gene>
    <name evidence="1" type="ORF">PPSC2_26750</name>
</gene>
<name>E3EJS4_PAEPS</name>
<dbReference type="PATRIC" id="fig|886882.15.peg.5655"/>
<dbReference type="RefSeq" id="WP_013386086.1">
    <property type="nucleotide sequence ID" value="NC_014628.2"/>
</dbReference>
<organism evidence="1 2">
    <name type="scientific">Paenibacillus polymyxa (strain SC2)</name>
    <name type="common">Bacillus polymyxa</name>
    <dbReference type="NCBI Taxonomy" id="886882"/>
    <lineage>
        <taxon>Bacteria</taxon>
        <taxon>Bacillati</taxon>
        <taxon>Bacillota</taxon>
        <taxon>Bacilli</taxon>
        <taxon>Bacillales</taxon>
        <taxon>Paenibacillaceae</taxon>
        <taxon>Paenibacillus</taxon>
    </lineage>
</organism>
<keyword evidence="1" id="KW-0614">Plasmid</keyword>
<dbReference type="AlphaFoldDB" id="E3EJS4"/>
<protein>
    <submittedName>
        <fullName evidence="1">Uncharacterized protein</fullName>
    </submittedName>
</protein>
<dbReference type="Proteomes" id="UP000006868">
    <property type="component" value="Plasmid pSC2"/>
</dbReference>
<reference evidence="1 2" key="1">
    <citation type="journal article" date="2011" name="J. Bacteriol.">
        <title>Complete genome sequence of Paenibacillus polymyxa SC2, a strain of plant growth-promoting Rhizobacterium with broad-spectrum antimicrobial activity.</title>
        <authorList>
            <person name="Ma M."/>
            <person name="Wang C."/>
            <person name="Ding Y."/>
            <person name="Li L."/>
            <person name="Shen D."/>
            <person name="Jiang X."/>
            <person name="Guan D."/>
            <person name="Cao F."/>
            <person name="Chen H."/>
            <person name="Feng R."/>
            <person name="Wang X."/>
            <person name="Ge Y."/>
            <person name="Yao L."/>
            <person name="Bing X."/>
            <person name="Yang X."/>
            <person name="Li J."/>
            <person name="Du B."/>
        </authorList>
    </citation>
    <scope>NUCLEOTIDE SEQUENCE [LARGE SCALE GENOMIC DNA]</scope>
    <source>
        <strain evidence="1 2">SC2</strain>
        <plasmid evidence="2">pSC2</plasmid>
    </source>
</reference>
<proteinExistence type="predicted"/>
<evidence type="ECO:0000313" key="2">
    <source>
        <dbReference type="Proteomes" id="UP000006868"/>
    </source>
</evidence>
<geneLocation type="plasmid" evidence="1 2">
    <name>pSC2</name>
</geneLocation>
<evidence type="ECO:0000313" key="1">
    <source>
        <dbReference type="EMBL" id="ADO59672.1"/>
    </source>
</evidence>